<dbReference type="InterPro" id="IPR016024">
    <property type="entry name" value="ARM-type_fold"/>
</dbReference>
<dbReference type="PANTHER" id="PTHR12697">
    <property type="entry name" value="PBS LYASE HEAT-LIKE PROTEIN"/>
    <property type="match status" value="1"/>
</dbReference>
<dbReference type="PANTHER" id="PTHR12697:SF5">
    <property type="entry name" value="DEOXYHYPUSINE HYDROXYLASE"/>
    <property type="match status" value="1"/>
</dbReference>
<evidence type="ECO:0000259" key="4">
    <source>
        <dbReference type="Pfam" id="PF08532"/>
    </source>
</evidence>
<gene>
    <name evidence="5" type="ORF">COW28_03655</name>
</gene>
<evidence type="ECO:0000313" key="6">
    <source>
        <dbReference type="Proteomes" id="UP000230025"/>
    </source>
</evidence>
<dbReference type="InterPro" id="IPR029062">
    <property type="entry name" value="Class_I_gatase-like"/>
</dbReference>
<dbReference type="Pfam" id="PF13646">
    <property type="entry name" value="HEAT_2"/>
    <property type="match status" value="1"/>
</dbReference>
<dbReference type="Proteomes" id="UP000230025">
    <property type="component" value="Unassembled WGS sequence"/>
</dbReference>
<dbReference type="SMART" id="SM00567">
    <property type="entry name" value="EZ_HEAT"/>
    <property type="match status" value="6"/>
</dbReference>
<feature type="chain" id="PRO_5014954418" evidence="2">
    <location>
        <begin position="23"/>
        <end position="1484"/>
    </location>
</feature>
<feature type="domain" description="CBM-cenC" evidence="3">
    <location>
        <begin position="230"/>
        <end position="373"/>
    </location>
</feature>
<dbReference type="InterPro" id="IPR008979">
    <property type="entry name" value="Galactose-bd-like_sf"/>
</dbReference>
<reference evidence="6" key="1">
    <citation type="submission" date="2017-09" db="EMBL/GenBank/DDBJ databases">
        <title>Depth-based differentiation of microbial function through sediment-hosted aquifers and enrichment of novel symbionts in the deep terrestrial subsurface.</title>
        <authorList>
            <person name="Probst A.J."/>
            <person name="Ladd B."/>
            <person name="Jarett J.K."/>
            <person name="Geller-Mcgrath D.E."/>
            <person name="Sieber C.M.K."/>
            <person name="Emerson J.B."/>
            <person name="Anantharaman K."/>
            <person name="Thomas B.C."/>
            <person name="Malmstrom R."/>
            <person name="Stieglmeier M."/>
            <person name="Klingl A."/>
            <person name="Woyke T."/>
            <person name="Ryan C.M."/>
            <person name="Banfield J.F."/>
        </authorList>
    </citation>
    <scope>NUCLEOTIDE SEQUENCE [LARGE SCALE GENOMIC DNA]</scope>
</reference>
<dbReference type="InterPro" id="IPR004155">
    <property type="entry name" value="PBS_lyase_HEAT"/>
</dbReference>
<dbReference type="InterPro" id="IPR011989">
    <property type="entry name" value="ARM-like"/>
</dbReference>
<dbReference type="Pfam" id="PF02018">
    <property type="entry name" value="CBM_4_9"/>
    <property type="match status" value="1"/>
</dbReference>
<dbReference type="SUPFAM" id="SSF52317">
    <property type="entry name" value="Class I glutamine amidotransferase-like"/>
    <property type="match status" value="1"/>
</dbReference>
<dbReference type="GO" id="GO:0016491">
    <property type="term" value="F:oxidoreductase activity"/>
    <property type="evidence" value="ECO:0007669"/>
    <property type="project" value="TreeGrafter"/>
</dbReference>
<dbReference type="Gene3D" id="3.20.20.80">
    <property type="entry name" value="Glycosidases"/>
    <property type="match status" value="1"/>
</dbReference>
<evidence type="ECO:0000259" key="3">
    <source>
        <dbReference type="Pfam" id="PF02018"/>
    </source>
</evidence>
<keyword evidence="1" id="KW-0378">Hydrolase</keyword>
<keyword evidence="2" id="KW-0732">Signal</keyword>
<dbReference type="Pfam" id="PF08532">
    <property type="entry name" value="Glyco_hydro_42M"/>
    <property type="match status" value="1"/>
</dbReference>
<sequence length="1484" mass="168871">MRIRKIWLLVMLVLFVAGNSYAGIDDDFTGSSLSPEWIKTDVGEEGKEGTVTLKQEEGKLLIQFANPKNATAWHGSELTQEVSYEGDFNISTHFSWETLTPFLGHMVFILKDAQGKEVAKIGLSDNWSVTPGLAATSIGGKNFSSKAYLSISDSADLRIERIKGIIYCLWGNNLIIEEKNTTPIKKVGFLFNTYGTNYFQPPDILTIDYIKELPPSETPPKKIVPSSQENLVKNSGYEEASSFSPSLPADYTYWSSLGWPKKAYLDDKNPHSGKYSLAIEQPSDYTGWQKLVQFLPKTYLPNTLYRLSFWGRTDGTKQEKMQITGNVYLYTYKNKKLYPLAFKTFTSTEWTYYYVDFISPIDNSYQLTLWVYLSPHQLAGVVWFDEISLVPVEESTAKKASQIKNLAEQVHQSIKLVKDSGYEQKMKLDLLSFDLEDFKEYKIIKEKKLSELKDALVRIHSDLEEGEKNLLKDIEVTEKKIASFLNQERISGEDLSKVEELIKQGKGYPERLTSLKKGIESRILVLENSIPEEKNLLAQKLKEEREVLKKEAEKEVANSSTGENLRRVLAGLKDKDSSFRASFALEAGRLQIKESIPSLIKLLDDESYKVRRNAIYALSWMQAKEAVPYLIKLTEENNDKWIRRRATQALGQIGDTQAVPVLIKLLSDADPAVKENSIYSLGWLKDKGAVSPLLALYEKEKERADDDSSTSSIHIRGDILQALGFIGDKSVSSLLISALDPKEDVRIRKDAAFALGLLGDETGIPYLNKIAAKTIYQDTFALQNTARFALYQLNKGKNKEPGIKQPDFLSYYDNFYYNTAKFHRAAGRWAEYSNIPKDASDMHRYAERIKVNDIITGGIPFLIRGDFTGEGAEIGTEIDKTLRDMDDKTIKCYPTCRNLQKSFMHPLVTYYGNYPAFAGFWFEEAIYGHLNPLSDFKDYLQKKYSSEELKKLGINLEEVKPYDFWLYTRQEERFSKPAQWTEFYEFKEEEALENWQELVEWLHGLRKQTSFIVSISSIGFAGSQSIKTYPQLSEVVDMNGIEPSYSLLCYDNTFMAELARDGEIRPVGMEVYAFVDNPPAKMYEAGIWVSALHAQQFFIWQWGRVFKYPGGGNLGDNYCIWQPGLWEALKRAFTGIDKVEEYLINTDSPHRIALVSSGRTNAIIYRPKNFNVYMSSHTSYSSYFSNLIGIYQALCQSHIQVDSIWTETLTEDKLKRYKVLVLPDAKSLALREENLLREWVKEGGFLITTGGTSLFDQWGRERDNYGLSDVLGVKFLKEIKRASEENVVINRSDTALGEMKIADAISFSTDSGYDLVEPTTGEVLATWGNGDPGMIKNSYGKGGSLFITSIYPGLHCKTAEVRVFPLRRDFYPGVRELLAEAVKGGLKLTNAEIPFVVENCPKEVEVVIRTQPDKKRFMLHLLNYNAHKADKVEGVKVKVLIPSSKRLNVFYPEDNQKIAHMKEGNYISFIIRDFSVHEMVVVEF</sequence>
<evidence type="ECO:0000256" key="2">
    <source>
        <dbReference type="SAM" id="SignalP"/>
    </source>
</evidence>
<dbReference type="SUPFAM" id="SSF48371">
    <property type="entry name" value="ARM repeat"/>
    <property type="match status" value="2"/>
</dbReference>
<proteinExistence type="predicted"/>
<dbReference type="GO" id="GO:0004565">
    <property type="term" value="F:beta-galactosidase activity"/>
    <property type="evidence" value="ECO:0007669"/>
    <property type="project" value="InterPro"/>
</dbReference>
<dbReference type="InterPro" id="IPR003305">
    <property type="entry name" value="CenC_carb-bd"/>
</dbReference>
<feature type="signal peptide" evidence="2">
    <location>
        <begin position="1"/>
        <end position="22"/>
    </location>
</feature>
<name>A0A2M7GYR4_9BACT</name>
<dbReference type="CDD" id="cd03143">
    <property type="entry name" value="A4_beta-galactosidase_middle_domain"/>
    <property type="match status" value="1"/>
</dbReference>
<comment type="caution">
    <text evidence="5">The sequence shown here is derived from an EMBL/GenBank/DDBJ whole genome shotgun (WGS) entry which is preliminary data.</text>
</comment>
<dbReference type="EMBL" id="PFFY01000170">
    <property type="protein sequence ID" value="PIW33609.1"/>
    <property type="molecule type" value="Genomic_DNA"/>
</dbReference>
<dbReference type="GO" id="GO:0005975">
    <property type="term" value="P:carbohydrate metabolic process"/>
    <property type="evidence" value="ECO:0007669"/>
    <property type="project" value="InterPro"/>
</dbReference>
<evidence type="ECO:0000256" key="1">
    <source>
        <dbReference type="ARBA" id="ARBA00022801"/>
    </source>
</evidence>
<protein>
    <submittedName>
        <fullName evidence="5">Uncharacterized protein</fullName>
    </submittedName>
</protein>
<evidence type="ECO:0000313" key="5">
    <source>
        <dbReference type="EMBL" id="PIW33609.1"/>
    </source>
</evidence>
<organism evidence="5 6">
    <name type="scientific">bacterium (Candidatus Ratteibacteria) CG15_BIG_FIL_POST_REV_8_21_14_020_41_12</name>
    <dbReference type="NCBI Taxonomy" id="2014291"/>
    <lineage>
        <taxon>Bacteria</taxon>
        <taxon>Candidatus Ratteibacteria</taxon>
    </lineage>
</organism>
<dbReference type="Gene3D" id="1.25.10.10">
    <property type="entry name" value="Leucine-rich Repeat Variant"/>
    <property type="match status" value="2"/>
</dbReference>
<dbReference type="InterPro" id="IPR013738">
    <property type="entry name" value="Beta_galactosidase_Trimer"/>
</dbReference>
<dbReference type="Gene3D" id="3.40.50.880">
    <property type="match status" value="1"/>
</dbReference>
<feature type="domain" description="Beta-galactosidase trimerisation" evidence="4">
    <location>
        <begin position="1162"/>
        <end position="1349"/>
    </location>
</feature>
<dbReference type="Gene3D" id="2.60.120.260">
    <property type="entry name" value="Galactose-binding domain-like"/>
    <property type="match status" value="1"/>
</dbReference>
<dbReference type="SUPFAM" id="SSF49785">
    <property type="entry name" value="Galactose-binding domain-like"/>
    <property type="match status" value="1"/>
</dbReference>
<accession>A0A2M7GYR4</accession>